<dbReference type="PIRSF" id="PIRSF038959">
    <property type="entry name" value="SdpI"/>
    <property type="match status" value="1"/>
</dbReference>
<feature type="transmembrane region" description="Helical" evidence="1">
    <location>
        <begin position="185"/>
        <end position="208"/>
    </location>
</feature>
<name>A0A3N1XZ86_9FIRM</name>
<accession>A0A3N1XZ86</accession>
<dbReference type="InterPro" id="IPR025962">
    <property type="entry name" value="SdpI/YhfL"/>
</dbReference>
<keyword evidence="1" id="KW-1133">Transmembrane helix</keyword>
<dbReference type="InterPro" id="IPR012867">
    <property type="entry name" value="DUF1648"/>
</dbReference>
<dbReference type="AlphaFoldDB" id="A0A3N1XZ86"/>
<keyword evidence="1" id="KW-0472">Membrane</keyword>
<feature type="transmembrane region" description="Helical" evidence="1">
    <location>
        <begin position="48"/>
        <end position="65"/>
    </location>
</feature>
<evidence type="ECO:0000313" key="3">
    <source>
        <dbReference type="EMBL" id="ROR31900.1"/>
    </source>
</evidence>
<reference evidence="3 4" key="1">
    <citation type="submission" date="2018-11" db="EMBL/GenBank/DDBJ databases">
        <title>Genomic Encyclopedia of Type Strains, Phase IV (KMG-IV): sequencing the most valuable type-strain genomes for metagenomic binning, comparative biology and taxonomic classification.</title>
        <authorList>
            <person name="Goeker M."/>
        </authorList>
    </citation>
    <scope>NUCLEOTIDE SEQUENCE [LARGE SCALE GENOMIC DNA]</scope>
    <source>
        <strain evidence="3 4">DSM 26537</strain>
    </source>
</reference>
<gene>
    <name evidence="3" type="ORF">EDD66_101520</name>
</gene>
<feature type="transmembrane region" description="Helical" evidence="1">
    <location>
        <begin position="9"/>
        <end position="28"/>
    </location>
</feature>
<evidence type="ECO:0000259" key="2">
    <source>
        <dbReference type="Pfam" id="PF07853"/>
    </source>
</evidence>
<dbReference type="RefSeq" id="WP_170164224.1">
    <property type="nucleotide sequence ID" value="NZ_RJVG01000001.1"/>
</dbReference>
<dbReference type="InterPro" id="IPR026272">
    <property type="entry name" value="SdpI"/>
</dbReference>
<protein>
    <submittedName>
        <fullName evidence="3">Putative membrane protein</fullName>
    </submittedName>
</protein>
<evidence type="ECO:0000256" key="1">
    <source>
        <dbReference type="SAM" id="Phobius"/>
    </source>
</evidence>
<organism evidence="3 4">
    <name type="scientific">Mobilisporobacter senegalensis</name>
    <dbReference type="NCBI Taxonomy" id="1329262"/>
    <lineage>
        <taxon>Bacteria</taxon>
        <taxon>Bacillati</taxon>
        <taxon>Bacillota</taxon>
        <taxon>Clostridia</taxon>
        <taxon>Lachnospirales</taxon>
        <taxon>Lachnospiraceae</taxon>
        <taxon>Mobilisporobacter</taxon>
    </lineage>
</organism>
<feature type="transmembrane region" description="Helical" evidence="1">
    <location>
        <begin position="86"/>
        <end position="108"/>
    </location>
</feature>
<dbReference type="Proteomes" id="UP000273083">
    <property type="component" value="Unassembled WGS sequence"/>
</dbReference>
<proteinExistence type="predicted"/>
<dbReference type="GO" id="GO:0009636">
    <property type="term" value="P:response to toxic substance"/>
    <property type="evidence" value="ECO:0007669"/>
    <property type="project" value="TreeGrafter"/>
</dbReference>
<keyword evidence="4" id="KW-1185">Reference proteome</keyword>
<dbReference type="EMBL" id="RJVG01000001">
    <property type="protein sequence ID" value="ROR31900.1"/>
    <property type="molecule type" value="Genomic_DNA"/>
</dbReference>
<comment type="caution">
    <text evidence="3">The sequence shown here is derived from an EMBL/GenBank/DDBJ whole genome shotgun (WGS) entry which is preliminary data.</text>
</comment>
<sequence>MSSKTTKKLLYTLCILSYIGIIISYRFLPEMIPTHWNFEGIIDDYSNKKMIFILGIIPIIMMLLFDKLPNLDPKKQNYMKHQKAYGVVQLLIVLLMILLSWITIAVSLGMELKINVIIPVFIGIIFIVMGNYMPTIKPNYFFGIRTPWTLANEIVWKKTHKIGGYAFAISGILFLIIAFVTIEEIMIGCIILMFILLMSVSAYSYVIFRNENKRDI</sequence>
<evidence type="ECO:0000313" key="4">
    <source>
        <dbReference type="Proteomes" id="UP000273083"/>
    </source>
</evidence>
<feature type="transmembrane region" description="Helical" evidence="1">
    <location>
        <begin position="162"/>
        <end position="179"/>
    </location>
</feature>
<dbReference type="PANTHER" id="PTHR37810">
    <property type="entry name" value="IMMUNITY PROTEIN SDPI"/>
    <property type="match status" value="1"/>
</dbReference>
<feature type="domain" description="DUF1648" evidence="2">
    <location>
        <begin position="13"/>
        <end position="56"/>
    </location>
</feature>
<feature type="transmembrane region" description="Helical" evidence="1">
    <location>
        <begin position="114"/>
        <end position="133"/>
    </location>
</feature>
<dbReference type="Pfam" id="PF07853">
    <property type="entry name" value="DUF1648"/>
    <property type="match status" value="1"/>
</dbReference>
<keyword evidence="1" id="KW-0812">Transmembrane</keyword>
<dbReference type="Pfam" id="PF13630">
    <property type="entry name" value="SdpI"/>
    <property type="match status" value="1"/>
</dbReference>
<dbReference type="PANTHER" id="PTHR37810:SF5">
    <property type="entry name" value="IMMUNITY PROTEIN SDPI"/>
    <property type="match status" value="1"/>
</dbReference>